<evidence type="ECO:0000256" key="3">
    <source>
        <dbReference type="ARBA" id="ARBA00023163"/>
    </source>
</evidence>
<accession>A0ABW1VFE3</accession>
<reference evidence="6" key="1">
    <citation type="journal article" date="2019" name="Int. J. Syst. Evol. Microbiol.">
        <title>The Global Catalogue of Microorganisms (GCM) 10K type strain sequencing project: providing services to taxonomists for standard genome sequencing and annotation.</title>
        <authorList>
            <consortium name="The Broad Institute Genomics Platform"/>
            <consortium name="The Broad Institute Genome Sequencing Center for Infectious Disease"/>
            <person name="Wu L."/>
            <person name="Ma J."/>
        </authorList>
    </citation>
    <scope>NUCLEOTIDE SEQUENCE [LARGE SCALE GENOMIC DNA]</scope>
    <source>
        <strain evidence="6">CCUG 43304</strain>
    </source>
</reference>
<dbReference type="SUPFAM" id="SSF47413">
    <property type="entry name" value="lambda repressor-like DNA-binding domains"/>
    <property type="match status" value="1"/>
</dbReference>
<dbReference type="InterPro" id="IPR046335">
    <property type="entry name" value="LacI/GalR-like_sensor"/>
</dbReference>
<dbReference type="GO" id="GO:0003677">
    <property type="term" value="F:DNA binding"/>
    <property type="evidence" value="ECO:0007669"/>
    <property type="project" value="UniProtKB-KW"/>
</dbReference>
<evidence type="ECO:0000313" key="5">
    <source>
        <dbReference type="EMBL" id="MFC6356624.1"/>
    </source>
</evidence>
<keyword evidence="2 5" id="KW-0238">DNA-binding</keyword>
<keyword evidence="3" id="KW-0804">Transcription</keyword>
<dbReference type="Pfam" id="PF13377">
    <property type="entry name" value="Peripla_BP_3"/>
    <property type="match status" value="1"/>
</dbReference>
<dbReference type="Gene3D" id="1.10.260.40">
    <property type="entry name" value="lambda repressor-like DNA-binding domains"/>
    <property type="match status" value="1"/>
</dbReference>
<sequence>MFDVAELAGVSAQTVSRTLRGYQHVSERTRKKVLDAVAELGYRRNAAAAALASGRSSALGVVGLDHGSFRFDVMSGIVGVAAQRGYTVNMATTATLESKDVTRAISRLLDQSVAGIVLAFTFTEIDAAAEALIAEVPTIAVGGDRKDWADAIALDKHAGTGNATRYLLDLGHETVTYVGGLRELGLADAWRAELERAGRPIPDVLEGDWTPTSGYALGRRIADDPTITAVLVASDEMAFGVMRGLQEAGRSIPGEISVMGAADSRLSPWVSPPLSSVEEPLMEIGARAARYLLHRIGQDEGPFVSEKIVPRLIIRASTAAPAVN</sequence>
<dbReference type="Proteomes" id="UP001596306">
    <property type="component" value="Unassembled WGS sequence"/>
</dbReference>
<evidence type="ECO:0000256" key="2">
    <source>
        <dbReference type="ARBA" id="ARBA00023125"/>
    </source>
</evidence>
<proteinExistence type="predicted"/>
<keyword evidence="6" id="KW-1185">Reference proteome</keyword>
<dbReference type="InterPro" id="IPR028082">
    <property type="entry name" value="Peripla_BP_I"/>
</dbReference>
<dbReference type="SMART" id="SM00354">
    <property type="entry name" value="HTH_LACI"/>
    <property type="match status" value="1"/>
</dbReference>
<evidence type="ECO:0000259" key="4">
    <source>
        <dbReference type="PROSITE" id="PS50932"/>
    </source>
</evidence>
<dbReference type="PANTHER" id="PTHR30146">
    <property type="entry name" value="LACI-RELATED TRANSCRIPTIONAL REPRESSOR"/>
    <property type="match status" value="1"/>
</dbReference>
<dbReference type="Gene3D" id="3.40.50.2300">
    <property type="match status" value="2"/>
</dbReference>
<dbReference type="SUPFAM" id="SSF53822">
    <property type="entry name" value="Periplasmic binding protein-like I"/>
    <property type="match status" value="1"/>
</dbReference>
<dbReference type="Pfam" id="PF00356">
    <property type="entry name" value="LacI"/>
    <property type="match status" value="1"/>
</dbReference>
<comment type="caution">
    <text evidence="5">The sequence shown here is derived from an EMBL/GenBank/DDBJ whole genome shotgun (WGS) entry which is preliminary data.</text>
</comment>
<gene>
    <name evidence="5" type="ORF">ACFQB0_10950</name>
</gene>
<dbReference type="PANTHER" id="PTHR30146:SF109">
    <property type="entry name" value="HTH-TYPE TRANSCRIPTIONAL REGULATOR GALS"/>
    <property type="match status" value="1"/>
</dbReference>
<name>A0ABW1VFE3_9MICO</name>
<dbReference type="CDD" id="cd01392">
    <property type="entry name" value="HTH_LacI"/>
    <property type="match status" value="1"/>
</dbReference>
<feature type="domain" description="HTH lacI-type" evidence="4">
    <location>
        <begin position="1"/>
        <end position="53"/>
    </location>
</feature>
<dbReference type="RefSeq" id="WP_386731308.1">
    <property type="nucleotide sequence ID" value="NZ_JBHSTP010000002.1"/>
</dbReference>
<dbReference type="InterPro" id="IPR010982">
    <property type="entry name" value="Lambda_DNA-bd_dom_sf"/>
</dbReference>
<protein>
    <submittedName>
        <fullName evidence="5">LacI family DNA-binding transcriptional regulator</fullName>
    </submittedName>
</protein>
<dbReference type="InterPro" id="IPR000843">
    <property type="entry name" value="HTH_LacI"/>
</dbReference>
<evidence type="ECO:0000313" key="6">
    <source>
        <dbReference type="Proteomes" id="UP001596306"/>
    </source>
</evidence>
<dbReference type="PROSITE" id="PS50932">
    <property type="entry name" value="HTH_LACI_2"/>
    <property type="match status" value="1"/>
</dbReference>
<dbReference type="EMBL" id="JBHSTP010000002">
    <property type="protein sequence ID" value="MFC6356624.1"/>
    <property type="molecule type" value="Genomic_DNA"/>
</dbReference>
<organism evidence="5 6">
    <name type="scientific">Luethyella okanaganae</name>
    <dbReference type="NCBI Taxonomy" id="69372"/>
    <lineage>
        <taxon>Bacteria</taxon>
        <taxon>Bacillati</taxon>
        <taxon>Actinomycetota</taxon>
        <taxon>Actinomycetes</taxon>
        <taxon>Micrococcales</taxon>
        <taxon>Microbacteriaceae</taxon>
        <taxon>Luethyella</taxon>
    </lineage>
</organism>
<evidence type="ECO:0000256" key="1">
    <source>
        <dbReference type="ARBA" id="ARBA00023015"/>
    </source>
</evidence>
<keyword evidence="1" id="KW-0805">Transcription regulation</keyword>